<keyword evidence="2" id="KW-0472">Membrane</keyword>
<evidence type="ECO:0000256" key="1">
    <source>
        <dbReference type="ARBA" id="ARBA00022741"/>
    </source>
</evidence>
<dbReference type="Pfam" id="PF04548">
    <property type="entry name" value="AIG1"/>
    <property type="match status" value="1"/>
</dbReference>
<proteinExistence type="predicted"/>
<keyword evidence="5" id="KW-1185">Reference proteome</keyword>
<protein>
    <recommendedName>
        <fullName evidence="3">AIG1-type G domain-containing protein</fullName>
    </recommendedName>
</protein>
<reference evidence="4 5" key="1">
    <citation type="submission" date="2018-06" db="EMBL/GenBank/DDBJ databases">
        <title>Comparative genomics reveals the genomic features of Rhizophagus irregularis, R. cerebriforme, R. diaphanum and Gigaspora rosea, and their symbiotic lifestyle signature.</title>
        <authorList>
            <person name="Morin E."/>
            <person name="San Clemente H."/>
            <person name="Chen E.C.H."/>
            <person name="De La Providencia I."/>
            <person name="Hainaut M."/>
            <person name="Kuo A."/>
            <person name="Kohler A."/>
            <person name="Murat C."/>
            <person name="Tang N."/>
            <person name="Roy S."/>
            <person name="Loubradou J."/>
            <person name="Henrissat B."/>
            <person name="Grigoriev I.V."/>
            <person name="Corradi N."/>
            <person name="Roux C."/>
            <person name="Martin F.M."/>
        </authorList>
    </citation>
    <scope>NUCLEOTIDE SEQUENCE [LARGE SCALE GENOMIC DNA]</scope>
    <source>
        <strain evidence="4 5">DAOM 194757</strain>
    </source>
</reference>
<organism evidence="4 5">
    <name type="scientific">Gigaspora rosea</name>
    <dbReference type="NCBI Taxonomy" id="44941"/>
    <lineage>
        <taxon>Eukaryota</taxon>
        <taxon>Fungi</taxon>
        <taxon>Fungi incertae sedis</taxon>
        <taxon>Mucoromycota</taxon>
        <taxon>Glomeromycotina</taxon>
        <taxon>Glomeromycetes</taxon>
        <taxon>Diversisporales</taxon>
        <taxon>Gigasporaceae</taxon>
        <taxon>Gigaspora</taxon>
    </lineage>
</organism>
<dbReference type="AlphaFoldDB" id="A0A397UK35"/>
<evidence type="ECO:0000313" key="4">
    <source>
        <dbReference type="EMBL" id="RIB10625.1"/>
    </source>
</evidence>
<keyword evidence="1" id="KW-0547">Nucleotide-binding</keyword>
<feature type="transmembrane region" description="Helical" evidence="2">
    <location>
        <begin position="251"/>
        <end position="271"/>
    </location>
</feature>
<dbReference type="OrthoDB" id="2411449at2759"/>
<dbReference type="EMBL" id="QKWP01001227">
    <property type="protein sequence ID" value="RIB10625.1"/>
    <property type="molecule type" value="Genomic_DNA"/>
</dbReference>
<evidence type="ECO:0000259" key="3">
    <source>
        <dbReference type="Pfam" id="PF04548"/>
    </source>
</evidence>
<dbReference type="InterPro" id="IPR027417">
    <property type="entry name" value="P-loop_NTPase"/>
</dbReference>
<name>A0A397UK35_9GLOM</name>
<sequence>MSSTTSDESNENEKSEKLPAVLIIGEVGVGKSTVANMIAGKYRGGGPFTNSYEIKPFPVTINGIRYILIDTPGLVLSDEDQSNIDIISQIDELLIQNLDKYLEIVSILLVLESKRMSKTQKQNFRQIVTAYTDKIIIVFTKGTDDQTTSRQYMETTFNTELRDTVGEHGKIPGLSGRWVIIPNPNRFPITDSGKENEHILENLSLLNKLIISLTPPKYQFNTVEPEIIGINKFDLERGYICGMHKRSFTELIIGFFLFLTASTLGLAYILYNDVINISPYRWVFGGFGIASTVLFFIFILWVYCVRINQDYGI</sequence>
<dbReference type="InterPro" id="IPR006703">
    <property type="entry name" value="G_AIG1"/>
</dbReference>
<keyword evidence="2" id="KW-1133">Transmembrane helix</keyword>
<keyword evidence="2" id="KW-0812">Transmembrane</keyword>
<dbReference type="GO" id="GO:0005525">
    <property type="term" value="F:GTP binding"/>
    <property type="evidence" value="ECO:0007669"/>
    <property type="project" value="InterPro"/>
</dbReference>
<dbReference type="STRING" id="44941.A0A397UK35"/>
<gene>
    <name evidence="4" type="ORF">C2G38_2105580</name>
</gene>
<dbReference type="Gene3D" id="3.40.50.300">
    <property type="entry name" value="P-loop containing nucleotide triphosphate hydrolases"/>
    <property type="match status" value="1"/>
</dbReference>
<evidence type="ECO:0000256" key="2">
    <source>
        <dbReference type="SAM" id="Phobius"/>
    </source>
</evidence>
<evidence type="ECO:0000313" key="5">
    <source>
        <dbReference type="Proteomes" id="UP000266673"/>
    </source>
</evidence>
<feature type="domain" description="AIG1-type G" evidence="3">
    <location>
        <begin position="21"/>
        <end position="168"/>
    </location>
</feature>
<dbReference type="SUPFAM" id="SSF52540">
    <property type="entry name" value="P-loop containing nucleoside triphosphate hydrolases"/>
    <property type="match status" value="1"/>
</dbReference>
<feature type="transmembrane region" description="Helical" evidence="2">
    <location>
        <begin position="283"/>
        <end position="305"/>
    </location>
</feature>
<accession>A0A397UK35</accession>
<comment type="caution">
    <text evidence="4">The sequence shown here is derived from an EMBL/GenBank/DDBJ whole genome shotgun (WGS) entry which is preliminary data.</text>
</comment>
<dbReference type="Proteomes" id="UP000266673">
    <property type="component" value="Unassembled WGS sequence"/>
</dbReference>